<name>D0WI07_SLAES</name>
<keyword evidence="8" id="KW-1185">Reference proteome</keyword>
<dbReference type="eggNOG" id="COG2197">
    <property type="taxonomic scope" value="Bacteria"/>
</dbReference>
<keyword evidence="2" id="KW-0238">DNA-binding</keyword>
<dbReference type="InterPro" id="IPR036388">
    <property type="entry name" value="WH-like_DNA-bd_sf"/>
</dbReference>
<dbReference type="EMBL" id="ACUX02000016">
    <property type="protein sequence ID" value="EEZ60674.1"/>
    <property type="molecule type" value="Genomic_DNA"/>
</dbReference>
<evidence type="ECO:0000256" key="3">
    <source>
        <dbReference type="ARBA" id="ARBA00023163"/>
    </source>
</evidence>
<dbReference type="PANTHER" id="PTHR44688">
    <property type="entry name" value="DNA-BINDING TRANSCRIPTIONAL ACTIVATOR DEVR_DOSR"/>
    <property type="match status" value="1"/>
</dbReference>
<evidence type="ECO:0000256" key="2">
    <source>
        <dbReference type="ARBA" id="ARBA00023125"/>
    </source>
</evidence>
<gene>
    <name evidence="7" type="ORF">HMPREF0762_01479</name>
</gene>
<organism evidence="7 8">
    <name type="scientific">Slackia exigua (strain ATCC 700122 / DSM 15923 / CIP 105133 / JCM 11022 / KCTC 5966 / S-7)</name>
    <dbReference type="NCBI Taxonomy" id="649764"/>
    <lineage>
        <taxon>Bacteria</taxon>
        <taxon>Bacillati</taxon>
        <taxon>Actinomycetota</taxon>
        <taxon>Coriobacteriia</taxon>
        <taxon>Eggerthellales</taxon>
        <taxon>Eggerthellaceae</taxon>
        <taxon>Slackia</taxon>
    </lineage>
</organism>
<feature type="transmembrane region" description="Helical" evidence="5">
    <location>
        <begin position="51"/>
        <end position="72"/>
    </location>
</feature>
<dbReference type="PANTHER" id="PTHR44688:SF16">
    <property type="entry name" value="DNA-BINDING TRANSCRIPTIONAL ACTIVATOR DEVR_DOSR"/>
    <property type="match status" value="1"/>
</dbReference>
<evidence type="ECO:0000256" key="1">
    <source>
        <dbReference type="ARBA" id="ARBA00023015"/>
    </source>
</evidence>
<keyword evidence="3" id="KW-0804">Transcription</keyword>
<dbReference type="RefSeq" id="WP_006362738.1">
    <property type="nucleotide sequence ID" value="NZ_GG700631.1"/>
</dbReference>
<feature type="transmembrane region" description="Helical" evidence="5">
    <location>
        <begin position="21"/>
        <end position="45"/>
    </location>
</feature>
<dbReference type="AlphaFoldDB" id="D0WI07"/>
<dbReference type="CDD" id="cd06170">
    <property type="entry name" value="LuxR_C_like"/>
    <property type="match status" value="1"/>
</dbReference>
<dbReference type="InterPro" id="IPR016032">
    <property type="entry name" value="Sig_transdc_resp-reg_C-effctor"/>
</dbReference>
<dbReference type="OrthoDB" id="3170345at2"/>
<keyword evidence="1" id="KW-0805">Transcription regulation</keyword>
<evidence type="ECO:0000256" key="4">
    <source>
        <dbReference type="SAM" id="MobiDB-lite"/>
    </source>
</evidence>
<dbReference type="InterPro" id="IPR000792">
    <property type="entry name" value="Tscrpt_reg_LuxR_C"/>
</dbReference>
<feature type="transmembrane region" description="Helical" evidence="5">
    <location>
        <begin position="207"/>
        <end position="230"/>
    </location>
</feature>
<protein>
    <submittedName>
        <fullName evidence="7">Transcriptional regulator, LuxR family</fullName>
    </submittedName>
</protein>
<feature type="region of interest" description="Disordered" evidence="4">
    <location>
        <begin position="402"/>
        <end position="421"/>
    </location>
</feature>
<accession>D0WI07</accession>
<reference evidence="7" key="1">
    <citation type="submission" date="2009-10" db="EMBL/GenBank/DDBJ databases">
        <authorList>
            <person name="Weinstock G."/>
            <person name="Sodergren E."/>
            <person name="Clifton S."/>
            <person name="Fulton L."/>
            <person name="Fulton B."/>
            <person name="Courtney L."/>
            <person name="Fronick C."/>
            <person name="Harrison M."/>
            <person name="Strong C."/>
            <person name="Farmer C."/>
            <person name="Delahaunty K."/>
            <person name="Markovic C."/>
            <person name="Hall O."/>
            <person name="Minx P."/>
            <person name="Tomlinson C."/>
            <person name="Mitreva M."/>
            <person name="Nelson J."/>
            <person name="Hou S."/>
            <person name="Wollam A."/>
            <person name="Pepin K.H."/>
            <person name="Johnson M."/>
            <person name="Bhonagiri V."/>
            <person name="Nash W.E."/>
            <person name="Warren W."/>
            <person name="Chinwalla A."/>
            <person name="Mardis E.R."/>
            <person name="Wilson R.K."/>
        </authorList>
    </citation>
    <scope>NUCLEOTIDE SEQUENCE [LARGE SCALE GENOMIC DNA]</scope>
    <source>
        <strain evidence="7">ATCC 700122</strain>
    </source>
</reference>
<keyword evidence="5" id="KW-0472">Membrane</keyword>
<dbReference type="SMART" id="SM00421">
    <property type="entry name" value="HTH_LUXR"/>
    <property type="match status" value="1"/>
</dbReference>
<dbReference type="GO" id="GO:0003677">
    <property type="term" value="F:DNA binding"/>
    <property type="evidence" value="ECO:0007669"/>
    <property type="project" value="UniProtKB-KW"/>
</dbReference>
<dbReference type="GeneID" id="85008383"/>
<feature type="transmembrane region" description="Helical" evidence="5">
    <location>
        <begin position="84"/>
        <end position="102"/>
    </location>
</feature>
<dbReference type="PRINTS" id="PR00038">
    <property type="entry name" value="HTHLUXR"/>
</dbReference>
<evidence type="ECO:0000313" key="8">
    <source>
        <dbReference type="Proteomes" id="UP000006001"/>
    </source>
</evidence>
<evidence type="ECO:0000259" key="6">
    <source>
        <dbReference type="PROSITE" id="PS50043"/>
    </source>
</evidence>
<feature type="transmembrane region" description="Helical" evidence="5">
    <location>
        <begin position="270"/>
        <end position="290"/>
    </location>
</feature>
<feature type="domain" description="HTH luxR-type" evidence="6">
    <location>
        <begin position="433"/>
        <end position="498"/>
    </location>
</feature>
<dbReference type="Proteomes" id="UP000006001">
    <property type="component" value="Unassembled WGS sequence"/>
</dbReference>
<dbReference type="PROSITE" id="PS50043">
    <property type="entry name" value="HTH_LUXR_2"/>
    <property type="match status" value="1"/>
</dbReference>
<keyword evidence="5" id="KW-1133">Transmembrane helix</keyword>
<dbReference type="STRING" id="649764.HMPREF0762_01479"/>
<dbReference type="SUPFAM" id="SSF46894">
    <property type="entry name" value="C-terminal effector domain of the bipartite response regulators"/>
    <property type="match status" value="1"/>
</dbReference>
<comment type="caution">
    <text evidence="7">The sequence shown here is derived from an EMBL/GenBank/DDBJ whole genome shotgun (WGS) entry which is preliminary data.</text>
</comment>
<proteinExistence type="predicted"/>
<feature type="transmembrane region" description="Helical" evidence="5">
    <location>
        <begin position="296"/>
        <end position="316"/>
    </location>
</feature>
<dbReference type="Pfam" id="PF00196">
    <property type="entry name" value="GerE"/>
    <property type="match status" value="1"/>
</dbReference>
<feature type="transmembrane region" description="Helical" evidence="5">
    <location>
        <begin position="142"/>
        <end position="162"/>
    </location>
</feature>
<keyword evidence="5" id="KW-0812">Transmembrane</keyword>
<dbReference type="HOGENOM" id="CLU_027066_3_2_11"/>
<dbReference type="GO" id="GO:0006355">
    <property type="term" value="P:regulation of DNA-templated transcription"/>
    <property type="evidence" value="ECO:0007669"/>
    <property type="project" value="InterPro"/>
</dbReference>
<sequence length="502" mass="54158">MTDDIDARNRAHAWKAPWATPFFAPFLGLAATRVWMQCTFFGAYAQSDAGTLTIVNQLFYGLAMLIGALIALKHHAMPEARRAVSFAGTFLMTVGSILILLGSSSSNMGILLAACILAGIGGALGGAMWIEAYIRLDLRRCILYAFLSLALGSFGGLVLSFAPVTTMLAAGMLMPALSLLCHQRAVRIDIGTPPKPKPVFDAEPISTALIIVGGLAAFGFALGVARGFPLGQPVQLDVPERMVHQLGVIAVSLFIIWWSLVKNRRLGFSFLWRIEITLVAFGTLALSLFPDDALPLAVAVINAADTLMLGIMWVTLQDVARHTSRDAYVIYGLAWAARVLARDAARVLLVFVASMGAAAYAASAIVGAMSFALALSMVMLLTSEIPRTRPLLTWDDEVPASPALPSGRKEDRNPAVDNALDASDGSLERTEAWLREHFGLSKREAQVAALIAMGRSKIYIAEHLFIADNTVRTHAKNAYAKLGVHSNQELIDLIEQQEARMR</sequence>
<dbReference type="Gene3D" id="1.10.10.10">
    <property type="entry name" value="Winged helix-like DNA-binding domain superfamily/Winged helix DNA-binding domain"/>
    <property type="match status" value="1"/>
</dbReference>
<evidence type="ECO:0000313" key="7">
    <source>
        <dbReference type="EMBL" id="EEZ60674.1"/>
    </source>
</evidence>
<feature type="transmembrane region" description="Helical" evidence="5">
    <location>
        <begin position="168"/>
        <end position="186"/>
    </location>
</feature>
<evidence type="ECO:0000256" key="5">
    <source>
        <dbReference type="SAM" id="Phobius"/>
    </source>
</evidence>
<feature type="transmembrane region" description="Helical" evidence="5">
    <location>
        <begin position="108"/>
        <end position="130"/>
    </location>
</feature>
<feature type="transmembrane region" description="Helical" evidence="5">
    <location>
        <begin position="242"/>
        <end position="261"/>
    </location>
</feature>
<feature type="transmembrane region" description="Helical" evidence="5">
    <location>
        <begin position="358"/>
        <end position="381"/>
    </location>
</feature>